<comment type="subcellular location">
    <subcellularLocation>
        <location evidence="1">Membrane</location>
    </subcellularLocation>
</comment>
<dbReference type="GO" id="GO:0007156">
    <property type="term" value="P:homophilic cell adhesion via plasma membrane adhesion molecules"/>
    <property type="evidence" value="ECO:0007669"/>
    <property type="project" value="InterPro"/>
</dbReference>
<evidence type="ECO:0000313" key="8">
    <source>
        <dbReference type="EMBL" id="KAK2721753.1"/>
    </source>
</evidence>
<keyword evidence="4" id="KW-0472">Membrane</keyword>
<feature type="domain" description="BRO1" evidence="7">
    <location>
        <begin position="3"/>
        <end position="468"/>
    </location>
</feature>
<dbReference type="PANTHER" id="PTHR23030">
    <property type="entry name" value="PCD6 INTERACTING PROTEIN-RELATED"/>
    <property type="match status" value="1"/>
</dbReference>
<dbReference type="GO" id="GO:0005509">
    <property type="term" value="F:calcium ion binding"/>
    <property type="evidence" value="ECO:0007669"/>
    <property type="project" value="UniProtKB-UniRule"/>
</dbReference>
<feature type="domain" description="Cadherin" evidence="6">
    <location>
        <begin position="305"/>
        <end position="386"/>
    </location>
</feature>
<dbReference type="SMART" id="SM00112">
    <property type="entry name" value="CA"/>
    <property type="match status" value="1"/>
</dbReference>
<dbReference type="PRINTS" id="PR00205">
    <property type="entry name" value="CADHERIN"/>
</dbReference>
<keyword evidence="3 5" id="KW-0106">Calcium</keyword>
<dbReference type="Pfam" id="PF03097">
    <property type="entry name" value="BRO1"/>
    <property type="match status" value="1"/>
</dbReference>
<dbReference type="EMBL" id="JAVRJZ010000006">
    <property type="protein sequence ID" value="KAK2721753.1"/>
    <property type="molecule type" value="Genomic_DNA"/>
</dbReference>
<dbReference type="InterPro" id="IPR015919">
    <property type="entry name" value="Cadherin-like_sf"/>
</dbReference>
<dbReference type="PROSITE" id="PS51180">
    <property type="entry name" value="BRO1"/>
    <property type="match status" value="1"/>
</dbReference>
<keyword evidence="2" id="KW-0677">Repeat</keyword>
<dbReference type="CDD" id="cd11304">
    <property type="entry name" value="Cadherin_repeat"/>
    <property type="match status" value="1"/>
</dbReference>
<dbReference type="AlphaFoldDB" id="A0AA88L7Y5"/>
<organism evidence="8 9">
    <name type="scientific">Artemia franciscana</name>
    <name type="common">Brine shrimp</name>
    <name type="synonym">Artemia sanfranciscana</name>
    <dbReference type="NCBI Taxonomy" id="6661"/>
    <lineage>
        <taxon>Eukaryota</taxon>
        <taxon>Metazoa</taxon>
        <taxon>Ecdysozoa</taxon>
        <taxon>Arthropoda</taxon>
        <taxon>Crustacea</taxon>
        <taxon>Branchiopoda</taxon>
        <taxon>Anostraca</taxon>
        <taxon>Artemiidae</taxon>
        <taxon>Artemia</taxon>
    </lineage>
</organism>
<evidence type="ECO:0000256" key="3">
    <source>
        <dbReference type="ARBA" id="ARBA00022837"/>
    </source>
</evidence>
<dbReference type="InterPro" id="IPR020894">
    <property type="entry name" value="Cadherin_CS"/>
</dbReference>
<keyword evidence="9" id="KW-1185">Reference proteome</keyword>
<dbReference type="PANTHER" id="PTHR23030:SF39">
    <property type="entry name" value="PROGRAMMED CELL DEATH 6-INTERACTING PROTEIN"/>
    <property type="match status" value="1"/>
</dbReference>
<protein>
    <submittedName>
        <fullName evidence="8">Uncharacterized protein</fullName>
    </submittedName>
</protein>
<evidence type="ECO:0000256" key="1">
    <source>
        <dbReference type="ARBA" id="ARBA00004370"/>
    </source>
</evidence>
<gene>
    <name evidence="8" type="ORF">QYM36_003909</name>
</gene>
<evidence type="ECO:0000259" key="7">
    <source>
        <dbReference type="PROSITE" id="PS51180"/>
    </source>
</evidence>
<evidence type="ECO:0000256" key="2">
    <source>
        <dbReference type="ARBA" id="ARBA00022737"/>
    </source>
</evidence>
<evidence type="ECO:0000259" key="6">
    <source>
        <dbReference type="PROSITE" id="PS50268"/>
    </source>
</evidence>
<dbReference type="GO" id="GO:0005886">
    <property type="term" value="C:plasma membrane"/>
    <property type="evidence" value="ECO:0007669"/>
    <property type="project" value="InterPro"/>
</dbReference>
<dbReference type="Gene3D" id="2.60.40.60">
    <property type="entry name" value="Cadherins"/>
    <property type="match status" value="1"/>
</dbReference>
<dbReference type="Gene3D" id="1.25.40.280">
    <property type="entry name" value="alix/aip1 like domains"/>
    <property type="match status" value="1"/>
</dbReference>
<dbReference type="GO" id="GO:0005768">
    <property type="term" value="C:endosome"/>
    <property type="evidence" value="ECO:0007669"/>
    <property type="project" value="TreeGrafter"/>
</dbReference>
<name>A0AA88L7Y5_ARTSF</name>
<sequence length="468" mass="52654">MAEFIEVPLKRSSEVDLVRPFKALVQSRNGDSGKQENLDSAFAEFNNLRQFSTNRNVEKQQSYIDLMVKYHDQLLMLESKFQPQDITIPFKWKDAFDKGSIFGGKPSLTITSLLWERCCVLFNIGALQSQIACTQSVHTDDGLKTASKLFQQSSGIFEHLKELFTEALGQNIPTPDIQQDTLAALSALMLAQGQEAIALKGINDLWLEVADTNPISDLTLTFPYGNKAAVVSFKENNDAGDILTLYYEGDRVPMLDFEINQTPLVIAPCGYETVTVIVDLQDVNDNEPFFTSSPSRMNYPEATIDGDHGINQPIRYELREGNENIDLCPQTGNLTLVKQIDRDVYGAKSYVLEFEIFAIEDDFSSESITGDVLMTVTDVNDNIPTFSYSGPYTVWVPEGTAGTIIFNHFIEVTDRDFRLNHGNDIGMERGRRHCRSRVLVSFVSSCYSKEQILNIQWFNDTLDLVAFT</sequence>
<comment type="caution">
    <text evidence="8">The sequence shown here is derived from an EMBL/GenBank/DDBJ whole genome shotgun (WGS) entry which is preliminary data.</text>
</comment>
<accession>A0AA88L7Y5</accession>
<reference evidence="8" key="1">
    <citation type="submission" date="2023-07" db="EMBL/GenBank/DDBJ databases">
        <title>Chromosome-level genome assembly of Artemia franciscana.</title>
        <authorList>
            <person name="Jo E."/>
        </authorList>
    </citation>
    <scope>NUCLEOTIDE SEQUENCE</scope>
    <source>
        <tissue evidence="8">Whole body</tissue>
    </source>
</reference>
<dbReference type="SUPFAM" id="SSF49313">
    <property type="entry name" value="Cadherin-like"/>
    <property type="match status" value="1"/>
</dbReference>
<dbReference type="InterPro" id="IPR038499">
    <property type="entry name" value="BRO1_sf"/>
</dbReference>
<dbReference type="InterPro" id="IPR004328">
    <property type="entry name" value="BRO1_dom"/>
</dbReference>
<dbReference type="PROSITE" id="PS50268">
    <property type="entry name" value="CADHERIN_2"/>
    <property type="match status" value="1"/>
</dbReference>
<proteinExistence type="predicted"/>
<dbReference type="SMART" id="SM01041">
    <property type="entry name" value="BRO1"/>
    <property type="match status" value="1"/>
</dbReference>
<evidence type="ECO:0000256" key="4">
    <source>
        <dbReference type="ARBA" id="ARBA00023136"/>
    </source>
</evidence>
<dbReference type="GO" id="GO:0000281">
    <property type="term" value="P:mitotic cytokinesis"/>
    <property type="evidence" value="ECO:0007669"/>
    <property type="project" value="TreeGrafter"/>
</dbReference>
<evidence type="ECO:0000313" key="9">
    <source>
        <dbReference type="Proteomes" id="UP001187531"/>
    </source>
</evidence>
<evidence type="ECO:0000256" key="5">
    <source>
        <dbReference type="PROSITE-ProRule" id="PRU00043"/>
    </source>
</evidence>
<dbReference type="Proteomes" id="UP001187531">
    <property type="component" value="Unassembled WGS sequence"/>
</dbReference>
<dbReference type="InterPro" id="IPR002126">
    <property type="entry name" value="Cadherin-like_dom"/>
</dbReference>
<dbReference type="PROSITE" id="PS00232">
    <property type="entry name" value="CADHERIN_1"/>
    <property type="match status" value="1"/>
</dbReference>